<proteinExistence type="predicted"/>
<accession>A0AA88D0U3</accession>
<protein>
    <submittedName>
        <fullName evidence="1">Uncharacterized protein</fullName>
    </submittedName>
</protein>
<name>A0AA88D0U3_FICCA</name>
<dbReference type="Proteomes" id="UP001187192">
    <property type="component" value="Unassembled WGS sequence"/>
</dbReference>
<evidence type="ECO:0000313" key="2">
    <source>
        <dbReference type="Proteomes" id="UP001187192"/>
    </source>
</evidence>
<organism evidence="1 2">
    <name type="scientific">Ficus carica</name>
    <name type="common">Common fig</name>
    <dbReference type="NCBI Taxonomy" id="3494"/>
    <lineage>
        <taxon>Eukaryota</taxon>
        <taxon>Viridiplantae</taxon>
        <taxon>Streptophyta</taxon>
        <taxon>Embryophyta</taxon>
        <taxon>Tracheophyta</taxon>
        <taxon>Spermatophyta</taxon>
        <taxon>Magnoliopsida</taxon>
        <taxon>eudicotyledons</taxon>
        <taxon>Gunneridae</taxon>
        <taxon>Pentapetalae</taxon>
        <taxon>rosids</taxon>
        <taxon>fabids</taxon>
        <taxon>Rosales</taxon>
        <taxon>Moraceae</taxon>
        <taxon>Ficeae</taxon>
        <taxon>Ficus</taxon>
    </lineage>
</organism>
<evidence type="ECO:0000313" key="1">
    <source>
        <dbReference type="EMBL" id="GMN38126.1"/>
    </source>
</evidence>
<keyword evidence="2" id="KW-1185">Reference proteome</keyword>
<dbReference type="EMBL" id="BTGU01000007">
    <property type="protein sequence ID" value="GMN38126.1"/>
    <property type="molecule type" value="Genomic_DNA"/>
</dbReference>
<reference evidence="1" key="1">
    <citation type="submission" date="2023-07" db="EMBL/GenBank/DDBJ databases">
        <title>draft genome sequence of fig (Ficus carica).</title>
        <authorList>
            <person name="Takahashi T."/>
            <person name="Nishimura K."/>
        </authorList>
    </citation>
    <scope>NUCLEOTIDE SEQUENCE</scope>
</reference>
<gene>
    <name evidence="1" type="ORF">TIFTF001_007367</name>
</gene>
<comment type="caution">
    <text evidence="1">The sequence shown here is derived from an EMBL/GenBank/DDBJ whole genome shotgun (WGS) entry which is preliminary data.</text>
</comment>
<sequence>MIFKTQNPKKGFLEEHSGVGHGFTSFRSTYYGKPRIAHHRSATKDALFGRKTWTEQNQQICLEMETDLRNPVKELEMGNDSSGFRWNLSESFWGRPDRETPRQVIGPFNYAWPATRLSLSLIPFSHFVSTHKLDSENSDLLLLQIALVVFGLGPDSGWCFCHY</sequence>
<dbReference type="AlphaFoldDB" id="A0AA88D0U3"/>